<evidence type="ECO:0000313" key="2">
    <source>
        <dbReference type="Proteomes" id="UP000295443"/>
    </source>
</evidence>
<protein>
    <submittedName>
        <fullName evidence="1">Uncharacterized protein</fullName>
    </submittedName>
</protein>
<dbReference type="AlphaFoldDB" id="A0A4R1BE51"/>
<proteinExistence type="predicted"/>
<evidence type="ECO:0000313" key="1">
    <source>
        <dbReference type="EMBL" id="TCJ15379.1"/>
    </source>
</evidence>
<dbReference type="RefSeq" id="WP_131446049.1">
    <property type="nucleotide sequence ID" value="NZ_SJZB01000027.1"/>
</dbReference>
<reference evidence="1 2" key="1">
    <citation type="submission" date="2019-03" db="EMBL/GenBank/DDBJ databases">
        <title>Genome sequence of Thiobacillaceae bacterium LSR1, a sulfur-oxidizing bacterium isolated from freshwater sediment.</title>
        <authorList>
            <person name="Li S."/>
        </authorList>
    </citation>
    <scope>NUCLEOTIDE SEQUENCE [LARGE SCALE GENOMIC DNA]</scope>
    <source>
        <strain evidence="1 2">LSR1</strain>
    </source>
</reference>
<organism evidence="1 2">
    <name type="scientific">Parasulfuritortus cantonensis</name>
    <dbReference type="NCBI Taxonomy" id="2528202"/>
    <lineage>
        <taxon>Bacteria</taxon>
        <taxon>Pseudomonadati</taxon>
        <taxon>Pseudomonadota</taxon>
        <taxon>Betaproteobacteria</taxon>
        <taxon>Nitrosomonadales</taxon>
        <taxon>Thiobacillaceae</taxon>
        <taxon>Parasulfuritortus</taxon>
    </lineage>
</organism>
<dbReference type="Proteomes" id="UP000295443">
    <property type="component" value="Unassembled WGS sequence"/>
</dbReference>
<keyword evidence="2" id="KW-1185">Reference proteome</keyword>
<gene>
    <name evidence="1" type="ORF">EZJ19_07115</name>
</gene>
<dbReference type="EMBL" id="SJZB01000027">
    <property type="protein sequence ID" value="TCJ15379.1"/>
    <property type="molecule type" value="Genomic_DNA"/>
</dbReference>
<accession>A0A4R1BE51</accession>
<sequence length="130" mass="14653">MIRIAFIAMAVISIAIAVAIVFSGRIKQHIVESLLKNNEDYISIEQAQDLSACAKLKGMTFKIPLNYMGQAYDRRAFGWRTIPRKMVKGCRPYDVDYIHIKALLPELSPICESNMGDFGVMGPGKKYPFH</sequence>
<name>A0A4R1BE51_9PROT</name>
<comment type="caution">
    <text evidence="1">The sequence shown here is derived from an EMBL/GenBank/DDBJ whole genome shotgun (WGS) entry which is preliminary data.</text>
</comment>